<dbReference type="PROSITE" id="PS51898">
    <property type="entry name" value="TYR_RECOMBINASE"/>
    <property type="match status" value="1"/>
</dbReference>
<dbReference type="InterPro" id="IPR013762">
    <property type="entry name" value="Integrase-like_cat_sf"/>
</dbReference>
<dbReference type="RefSeq" id="WP_244865174.1">
    <property type="nucleotide sequence ID" value="NZ_BOVK01000039.1"/>
</dbReference>
<dbReference type="EMBL" id="BOVK01000039">
    <property type="protein sequence ID" value="GIQ70055.1"/>
    <property type="molecule type" value="Genomic_DNA"/>
</dbReference>
<comment type="caution">
    <text evidence="5">The sequence shown here is derived from an EMBL/GenBank/DDBJ whole genome shotgun (WGS) entry which is preliminary data.</text>
</comment>
<evidence type="ECO:0000256" key="3">
    <source>
        <dbReference type="ARBA" id="ARBA00023172"/>
    </source>
</evidence>
<keyword evidence="6" id="KW-1185">Reference proteome</keyword>
<comment type="similarity">
    <text evidence="1">Belongs to the 'phage' integrase family.</text>
</comment>
<dbReference type="CDD" id="cd00397">
    <property type="entry name" value="DNA_BRE_C"/>
    <property type="match status" value="1"/>
</dbReference>
<dbReference type="Pfam" id="PF00589">
    <property type="entry name" value="Phage_integrase"/>
    <property type="match status" value="1"/>
</dbReference>
<dbReference type="Proteomes" id="UP000677918">
    <property type="component" value="Unassembled WGS sequence"/>
</dbReference>
<reference evidence="5" key="1">
    <citation type="submission" date="2021-04" db="EMBL/GenBank/DDBJ databases">
        <title>Draft genome sequence of Xylanibacillus composti strain K13.</title>
        <authorList>
            <person name="Uke A."/>
            <person name="Chhe C."/>
            <person name="Baramee S."/>
            <person name="Kosugi A."/>
        </authorList>
    </citation>
    <scope>NUCLEOTIDE SEQUENCE</scope>
    <source>
        <strain evidence="5">K13</strain>
    </source>
</reference>
<keyword evidence="3" id="KW-0233">DNA recombination</keyword>
<accession>A0A8J4M3F6</accession>
<dbReference type="SUPFAM" id="SSF56349">
    <property type="entry name" value="DNA breaking-rejoining enzymes"/>
    <property type="match status" value="1"/>
</dbReference>
<dbReference type="GO" id="GO:0006310">
    <property type="term" value="P:DNA recombination"/>
    <property type="evidence" value="ECO:0007669"/>
    <property type="project" value="UniProtKB-KW"/>
</dbReference>
<dbReference type="GO" id="GO:0015074">
    <property type="term" value="P:DNA integration"/>
    <property type="evidence" value="ECO:0007669"/>
    <property type="project" value="InterPro"/>
</dbReference>
<feature type="domain" description="Tyr recombinase" evidence="4">
    <location>
        <begin position="193"/>
        <end position="397"/>
    </location>
</feature>
<dbReference type="GO" id="GO:0003677">
    <property type="term" value="F:DNA binding"/>
    <property type="evidence" value="ECO:0007669"/>
    <property type="project" value="UniProtKB-KW"/>
</dbReference>
<dbReference type="AlphaFoldDB" id="A0A8J4M3F6"/>
<dbReference type="PANTHER" id="PTHR30349">
    <property type="entry name" value="PHAGE INTEGRASE-RELATED"/>
    <property type="match status" value="1"/>
</dbReference>
<organism evidence="5 6">
    <name type="scientific">Xylanibacillus composti</name>
    <dbReference type="NCBI Taxonomy" id="1572762"/>
    <lineage>
        <taxon>Bacteria</taxon>
        <taxon>Bacillati</taxon>
        <taxon>Bacillota</taxon>
        <taxon>Bacilli</taxon>
        <taxon>Bacillales</taxon>
        <taxon>Paenibacillaceae</taxon>
        <taxon>Xylanibacillus</taxon>
    </lineage>
</organism>
<sequence length="545" mass="61832">MEIGKAKDLKLVDFDGSNTEQNFRCGNNYFSDNVWDFNGYVRIGHLSGSRLKIKFNFVENKPEMLHVVKWYMVHKLLTGKFLTAKRSLDGVVRFVKFIEEAAPEIEGFSEITYDLLKSYFMYLLDAKSETTGEPLSGVAIKKCALAIKEILLKGNVKGWGVPDDVRYVQNLYEEMIIFNKSIKRDSKKAEEIVKEKIEDEDLIDRIVKFAMDDLDKSENILTASSVVLSTQLGLRISEIITIYSASIKEIGGDTMLIYSTGKLSPEPVEVSKPANQLVVYALDKIKEYAAPLQKESGLPYLFLSRTRNKKGYPVGLASHANWNKNHLRPWIKQHNIRDKNDELIDFTSHTFRHAFASYSLKGGASIEVISQLMNHKSIRGTTHYTHLFRKVVESKFSSVLHENAVIAGVKALEIKEKLKQHNPFKGKTIDQVNKIRRAMKIQVLSHGLCLHHPMRNEACAGDGVCLGCQNFLTTPEFLEVHKGRLEKVQNELSTASSNGPYEAKLKTIENYLLGIIRDLESQMDYRGNNDNSEYVSQDELGVRIV</sequence>
<evidence type="ECO:0000256" key="2">
    <source>
        <dbReference type="ARBA" id="ARBA00023125"/>
    </source>
</evidence>
<dbReference type="InterPro" id="IPR050090">
    <property type="entry name" value="Tyrosine_recombinase_XerCD"/>
</dbReference>
<dbReference type="PANTHER" id="PTHR30349:SF41">
    <property type="entry name" value="INTEGRASE_RECOMBINASE PROTEIN MJ0367-RELATED"/>
    <property type="match status" value="1"/>
</dbReference>
<dbReference type="Gene3D" id="1.10.443.10">
    <property type="entry name" value="Intergrase catalytic core"/>
    <property type="match status" value="1"/>
</dbReference>
<proteinExistence type="inferred from homology"/>
<evidence type="ECO:0000259" key="4">
    <source>
        <dbReference type="PROSITE" id="PS51898"/>
    </source>
</evidence>
<keyword evidence="2" id="KW-0238">DNA-binding</keyword>
<name>A0A8J4M3F6_9BACL</name>
<evidence type="ECO:0000256" key="1">
    <source>
        <dbReference type="ARBA" id="ARBA00008857"/>
    </source>
</evidence>
<dbReference type="InterPro" id="IPR011010">
    <property type="entry name" value="DNA_brk_join_enz"/>
</dbReference>
<evidence type="ECO:0000313" key="6">
    <source>
        <dbReference type="Proteomes" id="UP000677918"/>
    </source>
</evidence>
<protein>
    <recommendedName>
        <fullName evidence="4">Tyr recombinase domain-containing protein</fullName>
    </recommendedName>
</protein>
<dbReference type="InterPro" id="IPR002104">
    <property type="entry name" value="Integrase_catalytic"/>
</dbReference>
<evidence type="ECO:0000313" key="5">
    <source>
        <dbReference type="EMBL" id="GIQ70055.1"/>
    </source>
</evidence>
<gene>
    <name evidence="5" type="ORF">XYCOK13_28790</name>
</gene>